<dbReference type="EMBL" id="PGOL01000868">
    <property type="protein sequence ID" value="PKI63832.1"/>
    <property type="molecule type" value="Genomic_DNA"/>
</dbReference>
<organism evidence="1 2">
    <name type="scientific">Punica granatum</name>
    <name type="common">Pomegranate</name>
    <dbReference type="NCBI Taxonomy" id="22663"/>
    <lineage>
        <taxon>Eukaryota</taxon>
        <taxon>Viridiplantae</taxon>
        <taxon>Streptophyta</taxon>
        <taxon>Embryophyta</taxon>
        <taxon>Tracheophyta</taxon>
        <taxon>Spermatophyta</taxon>
        <taxon>Magnoliopsida</taxon>
        <taxon>eudicotyledons</taxon>
        <taxon>Gunneridae</taxon>
        <taxon>Pentapetalae</taxon>
        <taxon>rosids</taxon>
        <taxon>malvids</taxon>
        <taxon>Myrtales</taxon>
        <taxon>Lythraceae</taxon>
        <taxon>Punica</taxon>
    </lineage>
</organism>
<keyword evidence="2" id="KW-1185">Reference proteome</keyword>
<accession>A0A2I0K5K9</accession>
<reference evidence="1 2" key="1">
    <citation type="submission" date="2017-11" db="EMBL/GenBank/DDBJ databases">
        <title>De-novo sequencing of pomegranate (Punica granatum L.) genome.</title>
        <authorList>
            <person name="Akparov Z."/>
            <person name="Amiraslanov A."/>
            <person name="Hajiyeva S."/>
            <person name="Abbasov M."/>
            <person name="Kaur K."/>
            <person name="Hamwieh A."/>
            <person name="Solovyev V."/>
            <person name="Salamov A."/>
            <person name="Braich B."/>
            <person name="Kosarev P."/>
            <person name="Mahmoud A."/>
            <person name="Hajiyev E."/>
            <person name="Babayeva S."/>
            <person name="Izzatullayeva V."/>
            <person name="Mammadov A."/>
            <person name="Mammadov A."/>
            <person name="Sharifova S."/>
            <person name="Ojaghi J."/>
            <person name="Eynullazada K."/>
            <person name="Bayramov B."/>
            <person name="Abdulazimova A."/>
            <person name="Shahmuradov I."/>
        </authorList>
    </citation>
    <scope>NUCLEOTIDE SEQUENCE [LARGE SCALE GENOMIC DNA]</scope>
    <source>
        <strain evidence="2">cv. AG2017</strain>
        <tissue evidence="1">Leaf</tissue>
    </source>
</reference>
<name>A0A2I0K5K9_PUNGR</name>
<protein>
    <submittedName>
        <fullName evidence="1">Uncharacterized protein</fullName>
    </submittedName>
</protein>
<comment type="caution">
    <text evidence="1">The sequence shown here is derived from an EMBL/GenBank/DDBJ whole genome shotgun (WGS) entry which is preliminary data.</text>
</comment>
<dbReference type="AlphaFoldDB" id="A0A2I0K5K9"/>
<evidence type="ECO:0000313" key="1">
    <source>
        <dbReference type="EMBL" id="PKI63832.1"/>
    </source>
</evidence>
<dbReference type="Proteomes" id="UP000233551">
    <property type="component" value="Unassembled WGS sequence"/>
</dbReference>
<sequence>MATDRVEGSARRRSLVSLDLTASEKLWSAHNRKVEETSKKSKSGLDHSEAIALDEVEHGEGYDRLSEWIWTVVVLG</sequence>
<proteinExistence type="predicted"/>
<evidence type="ECO:0000313" key="2">
    <source>
        <dbReference type="Proteomes" id="UP000233551"/>
    </source>
</evidence>
<gene>
    <name evidence="1" type="ORF">CRG98_015816</name>
</gene>